<reference evidence="5 6" key="2">
    <citation type="submission" date="2018-11" db="EMBL/GenBank/DDBJ databases">
        <authorList>
            <consortium name="Pathogen Informatics"/>
        </authorList>
    </citation>
    <scope>NUCLEOTIDE SEQUENCE [LARGE SCALE GENOMIC DNA]</scope>
</reference>
<dbReference type="InterPro" id="IPR013519">
    <property type="entry name" value="Int_alpha_beta-p"/>
</dbReference>
<dbReference type="GO" id="GO:0098609">
    <property type="term" value="P:cell-cell adhesion"/>
    <property type="evidence" value="ECO:0007669"/>
    <property type="project" value="TreeGrafter"/>
</dbReference>
<evidence type="ECO:0000256" key="3">
    <source>
        <dbReference type="ARBA" id="ARBA00023180"/>
    </source>
</evidence>
<dbReference type="SMART" id="SM00191">
    <property type="entry name" value="Int_alpha"/>
    <property type="match status" value="1"/>
</dbReference>
<evidence type="ECO:0000313" key="7">
    <source>
        <dbReference type="WBParaSite" id="GPUH_0000778701-mRNA-1"/>
    </source>
</evidence>
<keyword evidence="1" id="KW-0732">Signal</keyword>
<feature type="repeat" description="FG-GAP" evidence="4">
    <location>
        <begin position="1"/>
        <end position="42"/>
    </location>
</feature>
<evidence type="ECO:0000256" key="1">
    <source>
        <dbReference type="ARBA" id="ARBA00022729"/>
    </source>
</evidence>
<keyword evidence="6" id="KW-1185">Reference proteome</keyword>
<dbReference type="InterPro" id="IPR013517">
    <property type="entry name" value="FG-GAP"/>
</dbReference>
<dbReference type="GO" id="GO:0005178">
    <property type="term" value="F:integrin binding"/>
    <property type="evidence" value="ECO:0007669"/>
    <property type="project" value="TreeGrafter"/>
</dbReference>
<dbReference type="Pfam" id="PF01839">
    <property type="entry name" value="FG-GAP"/>
    <property type="match status" value="1"/>
</dbReference>
<dbReference type="PANTHER" id="PTHR23220">
    <property type="entry name" value="INTEGRIN ALPHA"/>
    <property type="match status" value="1"/>
</dbReference>
<keyword evidence="2" id="KW-0677">Repeat</keyword>
<protein>
    <submittedName>
        <fullName evidence="7">Integrin_alpha2 domain-containing protein</fullName>
    </submittedName>
</protein>
<dbReference type="Proteomes" id="UP000271098">
    <property type="component" value="Unassembled WGS sequence"/>
</dbReference>
<dbReference type="Gene3D" id="2.130.10.130">
    <property type="entry name" value="Integrin alpha, N-terminal"/>
    <property type="match status" value="1"/>
</dbReference>
<keyword evidence="3" id="KW-0325">Glycoprotein</keyword>
<dbReference type="WBParaSite" id="GPUH_0000778701-mRNA-1">
    <property type="protein sequence ID" value="GPUH_0000778701-mRNA-1"/>
    <property type="gene ID" value="GPUH_0000778701"/>
</dbReference>
<reference evidence="7" key="1">
    <citation type="submission" date="2016-06" db="UniProtKB">
        <authorList>
            <consortium name="WormBaseParasite"/>
        </authorList>
    </citation>
    <scope>IDENTIFICATION</scope>
</reference>
<proteinExistence type="predicted"/>
<dbReference type="GO" id="GO:0009897">
    <property type="term" value="C:external side of plasma membrane"/>
    <property type="evidence" value="ECO:0007669"/>
    <property type="project" value="TreeGrafter"/>
</dbReference>
<dbReference type="PANTHER" id="PTHR23220:SF133">
    <property type="entry name" value="INTEGRIN ALPHA-PS2"/>
    <property type="match status" value="1"/>
</dbReference>
<dbReference type="OrthoDB" id="5317514at2759"/>
<dbReference type="GO" id="GO:0007229">
    <property type="term" value="P:integrin-mediated signaling pathway"/>
    <property type="evidence" value="ECO:0007669"/>
    <property type="project" value="TreeGrafter"/>
</dbReference>
<organism evidence="7">
    <name type="scientific">Gongylonema pulchrum</name>
    <dbReference type="NCBI Taxonomy" id="637853"/>
    <lineage>
        <taxon>Eukaryota</taxon>
        <taxon>Metazoa</taxon>
        <taxon>Ecdysozoa</taxon>
        <taxon>Nematoda</taxon>
        <taxon>Chromadorea</taxon>
        <taxon>Rhabditida</taxon>
        <taxon>Spirurina</taxon>
        <taxon>Spiruromorpha</taxon>
        <taxon>Spiruroidea</taxon>
        <taxon>Gongylonematidae</taxon>
        <taxon>Gongylonema</taxon>
    </lineage>
</organism>
<gene>
    <name evidence="5" type="ORF">GPUH_LOCUS7772</name>
</gene>
<dbReference type="GO" id="GO:0033627">
    <property type="term" value="P:cell adhesion mediated by integrin"/>
    <property type="evidence" value="ECO:0007669"/>
    <property type="project" value="TreeGrafter"/>
</dbReference>
<dbReference type="AlphaFoldDB" id="A0A183DGD7"/>
<evidence type="ECO:0000256" key="2">
    <source>
        <dbReference type="ARBA" id="ARBA00022737"/>
    </source>
</evidence>
<accession>A0A183DGD7</accession>
<evidence type="ECO:0000256" key="4">
    <source>
        <dbReference type="PROSITE-ProRule" id="PRU00803"/>
    </source>
</evidence>
<evidence type="ECO:0000313" key="6">
    <source>
        <dbReference type="Proteomes" id="UP000271098"/>
    </source>
</evidence>
<dbReference type="EMBL" id="UYRT01020933">
    <property type="protein sequence ID" value="VDK59598.1"/>
    <property type="molecule type" value="Genomic_DNA"/>
</dbReference>
<dbReference type="GO" id="GO:0007160">
    <property type="term" value="P:cell-matrix adhesion"/>
    <property type="evidence" value="ECO:0007669"/>
    <property type="project" value="TreeGrafter"/>
</dbReference>
<dbReference type="GO" id="GO:0008305">
    <property type="term" value="C:integrin complex"/>
    <property type="evidence" value="ECO:0007669"/>
    <property type="project" value="TreeGrafter"/>
</dbReference>
<dbReference type="InterPro" id="IPR028994">
    <property type="entry name" value="Integrin_alpha_N"/>
</dbReference>
<dbReference type="SUPFAM" id="SSF69318">
    <property type="entry name" value="Integrin alpha N-terminal domain"/>
    <property type="match status" value="1"/>
</dbReference>
<dbReference type="PROSITE" id="PS51470">
    <property type="entry name" value="FG_GAP"/>
    <property type="match status" value="2"/>
</dbReference>
<evidence type="ECO:0000313" key="5">
    <source>
        <dbReference type="EMBL" id="VDK59598.1"/>
    </source>
</evidence>
<feature type="repeat" description="FG-GAP" evidence="4">
    <location>
        <begin position="43"/>
        <end position="99"/>
    </location>
</feature>
<sequence>MCGFSAAIPDRGDDRLYIGAPGAYYWQGTIFAQSVRNKLDRPNTHDGPAHHDNYNLGYSIAVGDFDGDGLDDVVAGVPRGNDLVGAVSVYILELLEFFFFL</sequence>
<name>A0A183DGD7_9BILA</name>